<dbReference type="KEGG" id="sof:NCTC11214_04904"/>
<evidence type="ECO:0000313" key="3">
    <source>
        <dbReference type="Proteomes" id="UP000281391"/>
    </source>
</evidence>
<dbReference type="InterPro" id="IPR010824">
    <property type="entry name" value="DUF1425"/>
</dbReference>
<organism evidence="2 3">
    <name type="scientific">Serratia odorifera</name>
    <dbReference type="NCBI Taxonomy" id="618"/>
    <lineage>
        <taxon>Bacteria</taxon>
        <taxon>Pseudomonadati</taxon>
        <taxon>Pseudomonadota</taxon>
        <taxon>Gammaproteobacteria</taxon>
        <taxon>Enterobacterales</taxon>
        <taxon>Yersiniaceae</taxon>
        <taxon>Serratia</taxon>
    </lineage>
</organism>
<dbReference type="InterPro" id="IPR038483">
    <property type="entry name" value="YcfL-like_sf"/>
</dbReference>
<feature type="chain" id="PRO_5041166346" evidence="1">
    <location>
        <begin position="30"/>
        <end position="129"/>
    </location>
</feature>
<dbReference type="Proteomes" id="UP000281391">
    <property type="component" value="Chromosome"/>
</dbReference>
<dbReference type="Gene3D" id="2.60.40.3230">
    <property type="match status" value="1"/>
</dbReference>
<dbReference type="AlphaFoldDB" id="A0A447L0R1"/>
<proteinExistence type="predicted"/>
<dbReference type="PROSITE" id="PS51257">
    <property type="entry name" value="PROKAR_LIPOPROTEIN"/>
    <property type="match status" value="1"/>
</dbReference>
<dbReference type="Pfam" id="PF07233">
    <property type="entry name" value="DUF1425"/>
    <property type="match status" value="1"/>
</dbReference>
<evidence type="ECO:0000256" key="1">
    <source>
        <dbReference type="SAM" id="SignalP"/>
    </source>
</evidence>
<protein>
    <submittedName>
        <fullName evidence="2">Predicted periplasmic lipoprotein</fullName>
    </submittedName>
</protein>
<dbReference type="RefSeq" id="WP_039992202.1">
    <property type="nucleotide sequence ID" value="NZ_JAEKCK010000001.1"/>
</dbReference>
<accession>A0A447L0R1</accession>
<dbReference type="CDD" id="cd09030">
    <property type="entry name" value="DUF1425"/>
    <property type="match status" value="1"/>
</dbReference>
<evidence type="ECO:0000313" key="2">
    <source>
        <dbReference type="EMBL" id="VDZ64301.1"/>
    </source>
</evidence>
<feature type="signal peptide" evidence="1">
    <location>
        <begin position="1"/>
        <end position="29"/>
    </location>
</feature>
<keyword evidence="2" id="KW-0449">Lipoprotein</keyword>
<sequence length="129" mass="14355">MRYTKPLRCLMALVLPAALLMGCSSPEGIAVNERQTVVMDSPVLTAGILANRPVVNDASGRMIATSVLSNTQPTPVTVHYRFFWYDDQGLDIRPFEKPREITVAPNSDAQVYSINGNLEARRARLYIFL</sequence>
<dbReference type="EMBL" id="LR134117">
    <property type="protein sequence ID" value="VDZ64301.1"/>
    <property type="molecule type" value="Genomic_DNA"/>
</dbReference>
<name>A0A447L0R1_SEROD</name>
<reference evidence="2 3" key="1">
    <citation type="submission" date="2018-12" db="EMBL/GenBank/DDBJ databases">
        <authorList>
            <consortium name="Pathogen Informatics"/>
        </authorList>
    </citation>
    <scope>NUCLEOTIDE SEQUENCE [LARGE SCALE GENOMIC DNA]</scope>
    <source>
        <strain evidence="2 3">NCTC11214</strain>
    </source>
</reference>
<gene>
    <name evidence="2" type="ORF">NCTC11214_04904</name>
</gene>
<keyword evidence="1" id="KW-0732">Signal</keyword>